<comment type="caution">
    <text evidence="6">The sequence shown here is derived from an EMBL/GenBank/DDBJ whole genome shotgun (WGS) entry which is preliminary data.</text>
</comment>
<evidence type="ECO:0000256" key="3">
    <source>
        <dbReference type="PROSITE-ProRule" id="PRU00023"/>
    </source>
</evidence>
<dbReference type="PRINTS" id="PR01415">
    <property type="entry name" value="ANKYRIN"/>
</dbReference>
<feature type="repeat" description="ANK" evidence="3">
    <location>
        <begin position="867"/>
        <end position="899"/>
    </location>
</feature>
<evidence type="ECO:0000313" key="6">
    <source>
        <dbReference type="EMBL" id="KAF5234295.1"/>
    </source>
</evidence>
<reference evidence="6 7" key="1">
    <citation type="journal article" date="2020" name="BMC Genomics">
        <title>Correction to: Identification and distribution of gene clusters required for synthesis of sphingolipid metabolism inhibitors in diverse species of the filamentous fungus Fusarium.</title>
        <authorList>
            <person name="Kim H.S."/>
            <person name="Lohmar J.M."/>
            <person name="Busman M."/>
            <person name="Brown D.W."/>
            <person name="Naumann T.A."/>
            <person name="Divon H.H."/>
            <person name="Lysoe E."/>
            <person name="Uhlig S."/>
            <person name="Proctor R.H."/>
        </authorList>
    </citation>
    <scope>NUCLEOTIDE SEQUENCE [LARGE SCALE GENOMIC DNA]</scope>
    <source>
        <strain evidence="6 7">NRRL 25214</strain>
    </source>
</reference>
<dbReference type="Pfam" id="PF12796">
    <property type="entry name" value="Ank_2"/>
    <property type="match status" value="2"/>
</dbReference>
<dbReference type="PANTHER" id="PTHR24123">
    <property type="entry name" value="ANKYRIN REPEAT-CONTAINING"/>
    <property type="match status" value="1"/>
</dbReference>
<evidence type="ECO:0000256" key="4">
    <source>
        <dbReference type="SAM" id="MobiDB-lite"/>
    </source>
</evidence>
<dbReference type="InterPro" id="IPR036770">
    <property type="entry name" value="Ankyrin_rpt-contain_sf"/>
</dbReference>
<feature type="region of interest" description="Disordered" evidence="4">
    <location>
        <begin position="1033"/>
        <end position="1058"/>
    </location>
</feature>
<evidence type="ECO:0000259" key="5">
    <source>
        <dbReference type="Pfam" id="PF14420"/>
    </source>
</evidence>
<feature type="repeat" description="ANK" evidence="3">
    <location>
        <begin position="831"/>
        <end position="863"/>
    </location>
</feature>
<keyword evidence="2 3" id="KW-0040">ANK repeat</keyword>
<dbReference type="InterPro" id="IPR002110">
    <property type="entry name" value="Ankyrin_rpt"/>
</dbReference>
<feature type="compositionally biased region" description="Acidic residues" evidence="4">
    <location>
        <begin position="1049"/>
        <end position="1058"/>
    </location>
</feature>
<proteinExistence type="predicted"/>
<name>A0A8H4YUC1_9HYPO</name>
<dbReference type="InterPro" id="IPR051165">
    <property type="entry name" value="Multifunctional_ANK_Repeat"/>
</dbReference>
<keyword evidence="7" id="KW-1185">Reference proteome</keyword>
<evidence type="ECO:0000256" key="1">
    <source>
        <dbReference type="ARBA" id="ARBA00022737"/>
    </source>
</evidence>
<dbReference type="PROSITE" id="PS50297">
    <property type="entry name" value="ANK_REP_REGION"/>
    <property type="match status" value="3"/>
</dbReference>
<accession>A0A8H4YUC1</accession>
<dbReference type="AlphaFoldDB" id="A0A8H4YUC1"/>
<feature type="repeat" description="ANK" evidence="3">
    <location>
        <begin position="486"/>
        <end position="508"/>
    </location>
</feature>
<dbReference type="PANTHER" id="PTHR24123:SF33">
    <property type="entry name" value="PROTEIN HOS4"/>
    <property type="match status" value="1"/>
</dbReference>
<organism evidence="6 7">
    <name type="scientific">Fusarium anthophilum</name>
    <dbReference type="NCBI Taxonomy" id="48485"/>
    <lineage>
        <taxon>Eukaryota</taxon>
        <taxon>Fungi</taxon>
        <taxon>Dikarya</taxon>
        <taxon>Ascomycota</taxon>
        <taxon>Pezizomycotina</taxon>
        <taxon>Sordariomycetes</taxon>
        <taxon>Hypocreomycetidae</taxon>
        <taxon>Hypocreales</taxon>
        <taxon>Nectriaceae</taxon>
        <taxon>Fusarium</taxon>
        <taxon>Fusarium fujikuroi species complex</taxon>
    </lineage>
</organism>
<dbReference type="EMBL" id="JABEVY010000388">
    <property type="protein sequence ID" value="KAF5234295.1"/>
    <property type="molecule type" value="Genomic_DNA"/>
</dbReference>
<keyword evidence="1" id="KW-0677">Repeat</keyword>
<dbReference type="Pfam" id="PF14420">
    <property type="entry name" value="Clr5"/>
    <property type="match status" value="1"/>
</dbReference>
<feature type="repeat" description="ANK" evidence="3">
    <location>
        <begin position="902"/>
        <end position="934"/>
    </location>
</feature>
<sequence length="1058" mass="117932">MSATASRPCEGTWLEHRDLIRYEYLVKNTSLKELIILLRDQGIETTKGQLEVRLRNWKFSKNIDKETWQYVDRKIRKRTDERKDSDVIYHGRRLKKVKVKKETNRHREMNIMARFRTPPQSPADPYLTICTPPAFELSFEWPSSLPWMQMQTLSWTIPCVDGSPSLSRLIAGLNSTIPEWYPGEHIKSSQDLLDGSTAESFSEQFKVMVYMLSNSMLNDSQPELFTSLTGIGNTDIRTHFRKLRNESPTIRACLEKLFKLEIKKATRLVKPIDEEISLKLITWLLELGQDPNCSTFRDEILVLASPIQQAIRAGNLELVQLLVRFHARAELPKGSPREKAFVNLTLDARCSDAQKLRLLNFLFDHRFLSNDEMLRAAIELGDTALTVNILQRDPDVTSYETAWLHPAQRRIESQFQPYLEHSSALMMAVQNGGPVADLMLDYFLQNGQPEPSILVDAYLAAAFGGQHALMLRLDEIHSPEQMCNAEGITPLHAAVVGGNPTVCKYLLELRGGSSTSLVLVAAILGNFDVVQLLIEHGANPNGLPCALGDDWYEYFNIIDYPGAGGDPNDEDGSDQTALQCALDGSWFDEEEECHFVKRLPTVELLIKAGANLRGGEVVNAIELYERDVVFCLLRNNGTLNDVDKTGKGCLEAEILAQNDPFLQEILESQEFPIDAGPFCAAILENDWDLVGRLFGRSHSPTSCHLLEGTAVGLAALAGELDILNKLLDRFTDSGVLVSAFIPSGLDLWKIKEWSQSYWRTATGAGRIKGSPLALAALDDRTSGFRELLRRGCSMDRVSWSVIAKSERTSEYLEVLREFGTSIGILTHDDMKWDPALCSAIKKGKHDLMRYLVEVGADVNELDVSSSISTSPLQTALLSDQIDMAAYLLENGANVNLPPAFDGGTSALQCAAIRGHIGFAVRLIQLGARVNARGARNCGTSALEGAAQNGRLDMLALLIHHGAVTTGRGRQQLVISVGYAQYQSFDSAAEWLKEECDWTDADQDLLELMNLTDGYPLRKCLRSYCCDEYHDSDTHLEEDGSESSFSSEDEHSDSEGNED</sequence>
<gene>
    <name evidence="6" type="ORF">FANTH_12186</name>
</gene>
<dbReference type="Proteomes" id="UP000573603">
    <property type="component" value="Unassembled WGS sequence"/>
</dbReference>
<evidence type="ECO:0000256" key="2">
    <source>
        <dbReference type="ARBA" id="ARBA00023043"/>
    </source>
</evidence>
<dbReference type="InterPro" id="IPR025676">
    <property type="entry name" value="Clr5_dom"/>
</dbReference>
<dbReference type="SUPFAM" id="SSF48403">
    <property type="entry name" value="Ankyrin repeat"/>
    <property type="match status" value="2"/>
</dbReference>
<feature type="domain" description="Clr5" evidence="5">
    <location>
        <begin position="12"/>
        <end position="61"/>
    </location>
</feature>
<dbReference type="SMART" id="SM00248">
    <property type="entry name" value="ANK"/>
    <property type="match status" value="11"/>
</dbReference>
<dbReference type="Gene3D" id="1.25.40.20">
    <property type="entry name" value="Ankyrin repeat-containing domain"/>
    <property type="match status" value="2"/>
</dbReference>
<dbReference type="PROSITE" id="PS50088">
    <property type="entry name" value="ANK_REPEAT"/>
    <property type="match status" value="5"/>
</dbReference>
<feature type="repeat" description="ANK" evidence="3">
    <location>
        <begin position="513"/>
        <end position="541"/>
    </location>
</feature>
<evidence type="ECO:0000313" key="7">
    <source>
        <dbReference type="Proteomes" id="UP000573603"/>
    </source>
</evidence>
<protein>
    <recommendedName>
        <fullName evidence="5">Clr5 domain-containing protein</fullName>
    </recommendedName>
</protein>